<dbReference type="InterPro" id="IPR016032">
    <property type="entry name" value="Sig_transdc_resp-reg_C-effctor"/>
</dbReference>
<organism evidence="5 6">
    <name type="scientific">Maritimibacter alkaliphilus HTCC2654</name>
    <dbReference type="NCBI Taxonomy" id="314271"/>
    <lineage>
        <taxon>Bacteria</taxon>
        <taxon>Pseudomonadati</taxon>
        <taxon>Pseudomonadota</taxon>
        <taxon>Alphaproteobacteria</taxon>
        <taxon>Rhodobacterales</taxon>
        <taxon>Roseobacteraceae</taxon>
        <taxon>Maritimibacter</taxon>
    </lineage>
</organism>
<dbReference type="STRING" id="314271.RB2654_17211"/>
<dbReference type="HOGENOM" id="CLU_000445_90_8_5"/>
<evidence type="ECO:0000313" key="6">
    <source>
        <dbReference type="Proteomes" id="UP000002931"/>
    </source>
</evidence>
<dbReference type="PANTHER" id="PTHR44688">
    <property type="entry name" value="DNA-BINDING TRANSCRIPTIONAL ACTIVATOR DEVR_DOSR"/>
    <property type="match status" value="1"/>
</dbReference>
<keyword evidence="6" id="KW-1185">Reference proteome</keyword>
<dbReference type="Pfam" id="PF00196">
    <property type="entry name" value="GerE"/>
    <property type="match status" value="1"/>
</dbReference>
<dbReference type="PROSITE" id="PS00622">
    <property type="entry name" value="HTH_LUXR_1"/>
    <property type="match status" value="1"/>
</dbReference>
<name>A3VBU7_9RHOB</name>
<evidence type="ECO:0000256" key="2">
    <source>
        <dbReference type="ARBA" id="ARBA00023125"/>
    </source>
</evidence>
<evidence type="ECO:0000256" key="3">
    <source>
        <dbReference type="ARBA" id="ARBA00023163"/>
    </source>
</evidence>
<dbReference type="PROSITE" id="PS50043">
    <property type="entry name" value="HTH_LUXR_2"/>
    <property type="match status" value="1"/>
</dbReference>
<dbReference type="Gene3D" id="1.10.10.10">
    <property type="entry name" value="Winged helix-like DNA-binding domain superfamily/Winged helix DNA-binding domain"/>
    <property type="match status" value="1"/>
</dbReference>
<dbReference type="EMBL" id="AAMT01000002">
    <property type="protein sequence ID" value="EAQ14430.1"/>
    <property type="molecule type" value="Genomic_DNA"/>
</dbReference>
<sequence length="177" mass="19288">MDRVSDCFQADQRLRTDGKELDVIVLHVPSVSEANLRSAFSTISRSRGKPVAIVLPHKASPSTVWRCIVNGAGAVLTDDMPSTAMGHLLSLMHTGLRIPTLNEDVLPDPSVVAQKLSDRELQVLAGVCKGLQNKEIAHDFNIKEVTVKMHVRAVIRKLDAKNRTHAAMIARDLGLVG</sequence>
<accession>A3VBU7</accession>
<evidence type="ECO:0000259" key="4">
    <source>
        <dbReference type="PROSITE" id="PS50043"/>
    </source>
</evidence>
<dbReference type="PRINTS" id="PR00038">
    <property type="entry name" value="HTHLUXR"/>
</dbReference>
<reference evidence="5 6" key="1">
    <citation type="journal article" date="2010" name="J. Bacteriol.">
        <title>Genome sequences of Pelagibaca bermudensis HTCC2601T and Maritimibacter alkaliphilus HTCC2654T, the type strains of two marine Roseobacter genera.</title>
        <authorList>
            <person name="Thrash J.C."/>
            <person name="Cho J.C."/>
            <person name="Ferriera S."/>
            <person name="Johnson J."/>
            <person name="Vergin K.L."/>
            <person name="Giovannoni S.J."/>
        </authorList>
    </citation>
    <scope>NUCLEOTIDE SEQUENCE [LARGE SCALE GENOMIC DNA]</scope>
    <source>
        <strain evidence="5 6">HTCC2654</strain>
    </source>
</reference>
<dbReference type="SUPFAM" id="SSF46894">
    <property type="entry name" value="C-terminal effector domain of the bipartite response regulators"/>
    <property type="match status" value="1"/>
</dbReference>
<dbReference type="AlphaFoldDB" id="A3VBU7"/>
<dbReference type="InterPro" id="IPR000792">
    <property type="entry name" value="Tscrpt_reg_LuxR_C"/>
</dbReference>
<dbReference type="CDD" id="cd06170">
    <property type="entry name" value="LuxR_C_like"/>
    <property type="match status" value="1"/>
</dbReference>
<dbReference type="InterPro" id="IPR036388">
    <property type="entry name" value="WH-like_DNA-bd_sf"/>
</dbReference>
<dbReference type="SMART" id="SM00421">
    <property type="entry name" value="HTH_LUXR"/>
    <property type="match status" value="1"/>
</dbReference>
<proteinExistence type="predicted"/>
<comment type="caution">
    <text evidence="5">The sequence shown here is derived from an EMBL/GenBank/DDBJ whole genome shotgun (WGS) entry which is preliminary data.</text>
</comment>
<dbReference type="GO" id="GO:0003677">
    <property type="term" value="F:DNA binding"/>
    <property type="evidence" value="ECO:0007669"/>
    <property type="project" value="UniProtKB-KW"/>
</dbReference>
<evidence type="ECO:0000256" key="1">
    <source>
        <dbReference type="ARBA" id="ARBA00023015"/>
    </source>
</evidence>
<dbReference type="RefSeq" id="WP_008333851.1">
    <property type="nucleotide sequence ID" value="NZ_VNHV01000004.1"/>
</dbReference>
<dbReference type="PANTHER" id="PTHR44688:SF16">
    <property type="entry name" value="DNA-BINDING TRANSCRIPTIONAL ACTIVATOR DEVR_DOSR"/>
    <property type="match status" value="1"/>
</dbReference>
<dbReference type="GO" id="GO:0006355">
    <property type="term" value="P:regulation of DNA-templated transcription"/>
    <property type="evidence" value="ECO:0007669"/>
    <property type="project" value="InterPro"/>
</dbReference>
<keyword evidence="1" id="KW-0805">Transcription regulation</keyword>
<evidence type="ECO:0000313" key="5">
    <source>
        <dbReference type="EMBL" id="EAQ14430.1"/>
    </source>
</evidence>
<keyword evidence="3" id="KW-0804">Transcription</keyword>
<keyword evidence="2" id="KW-0238">DNA-binding</keyword>
<protein>
    <submittedName>
        <fullName evidence="5">Two component transcriptional regulator, LuxR</fullName>
    </submittedName>
</protein>
<dbReference type="Proteomes" id="UP000002931">
    <property type="component" value="Unassembled WGS sequence"/>
</dbReference>
<feature type="domain" description="HTH luxR-type" evidence="4">
    <location>
        <begin position="109"/>
        <end position="174"/>
    </location>
</feature>
<dbReference type="eggNOG" id="COG2197">
    <property type="taxonomic scope" value="Bacteria"/>
</dbReference>
<gene>
    <name evidence="5" type="ORF">RB2654_17211</name>
</gene>